<organism evidence="1">
    <name type="scientific">Raoultella planticola</name>
    <name type="common">Klebsiella planticola</name>
    <dbReference type="NCBI Taxonomy" id="575"/>
    <lineage>
        <taxon>Bacteria</taxon>
        <taxon>Pseudomonadati</taxon>
        <taxon>Pseudomonadota</taxon>
        <taxon>Gammaproteobacteria</taxon>
        <taxon>Enterobacterales</taxon>
        <taxon>Enterobacteriaceae</taxon>
        <taxon>Klebsiella/Raoultella group</taxon>
        <taxon>Raoultella</taxon>
    </lineage>
</organism>
<sequence>MAIATRDLDARTILRAGDFQIKTMTVEVGSSDAQFNLVGKSLDNWALKHGAGEFMDFAGITGGAGQR</sequence>
<reference evidence="1" key="1">
    <citation type="submission" date="2018-05" db="EMBL/GenBank/DDBJ databases">
        <title>Bacterial isolates from healthy term breastfed infants carrying antibiotic resistance genes.</title>
        <authorList>
            <person name="Casaburi G."/>
        </authorList>
    </citation>
    <scope>NUCLEOTIDE SEQUENCE [LARGE SCALE GENOMIC DNA]</scope>
    <source>
        <strain evidence="1">7084_4</strain>
    </source>
</reference>
<dbReference type="AlphaFoldDB" id="A0A5P6A9H8"/>
<proteinExistence type="predicted"/>
<accession>A0A5P6A9H8</accession>
<name>A0A5P6A9H8_RAOPL</name>
<gene>
    <name evidence="1" type="ORF">DMB90_08645</name>
</gene>
<dbReference type="EMBL" id="CP029752">
    <property type="protein sequence ID" value="QFG76598.1"/>
    <property type="molecule type" value="Genomic_DNA"/>
</dbReference>
<protein>
    <submittedName>
        <fullName evidence="1">Uncharacterized protein</fullName>
    </submittedName>
</protein>
<evidence type="ECO:0000313" key="1">
    <source>
        <dbReference type="EMBL" id="QFG76598.1"/>
    </source>
</evidence>